<keyword evidence="1" id="KW-0805">Transcription regulation</keyword>
<proteinExistence type="predicted"/>
<evidence type="ECO:0000313" key="7">
    <source>
        <dbReference type="Proteomes" id="UP000294200"/>
    </source>
</evidence>
<keyword evidence="7" id="KW-1185">Reference proteome</keyword>
<feature type="DNA-binding region" description="H-T-H motif" evidence="4">
    <location>
        <begin position="33"/>
        <end position="52"/>
    </location>
</feature>
<dbReference type="InterPro" id="IPR001647">
    <property type="entry name" value="HTH_TetR"/>
</dbReference>
<dbReference type="Proteomes" id="UP000294200">
    <property type="component" value="Unassembled WGS sequence"/>
</dbReference>
<name>A0A4R0X938_9BURK</name>
<accession>A0A4R0X938</accession>
<dbReference type="PANTHER" id="PTHR30055">
    <property type="entry name" value="HTH-TYPE TRANSCRIPTIONAL REGULATOR RUTR"/>
    <property type="match status" value="1"/>
</dbReference>
<evidence type="ECO:0000256" key="2">
    <source>
        <dbReference type="ARBA" id="ARBA00023125"/>
    </source>
</evidence>
<dbReference type="PROSITE" id="PS50977">
    <property type="entry name" value="HTH_TETR_2"/>
    <property type="match status" value="1"/>
</dbReference>
<sequence length="149" mass="16460">MGRSSRKQAEVTREEILDAAEVLFARDGVSAVPLTSIARHAGLTTGAVYWHFADKDELLVALFDRVHLPVSVLIPVWSTGATTGHGAERIQAFCLRLIDGFLDSPAGLRRASIFYRVIRKKCPDRADPVSDPGIARCAAQRHRARRLRT</sequence>
<dbReference type="Pfam" id="PF00440">
    <property type="entry name" value="TetR_N"/>
    <property type="match status" value="1"/>
</dbReference>
<dbReference type="GO" id="GO:0000976">
    <property type="term" value="F:transcription cis-regulatory region binding"/>
    <property type="evidence" value="ECO:0007669"/>
    <property type="project" value="TreeGrafter"/>
</dbReference>
<dbReference type="EMBL" id="MWML01000195">
    <property type="protein sequence ID" value="TCG05095.1"/>
    <property type="molecule type" value="Genomic_DNA"/>
</dbReference>
<dbReference type="PRINTS" id="PR00455">
    <property type="entry name" value="HTHTETR"/>
</dbReference>
<evidence type="ECO:0000256" key="4">
    <source>
        <dbReference type="PROSITE-ProRule" id="PRU00335"/>
    </source>
</evidence>
<dbReference type="InterPro" id="IPR050109">
    <property type="entry name" value="HTH-type_TetR-like_transc_reg"/>
</dbReference>
<evidence type="ECO:0000256" key="3">
    <source>
        <dbReference type="ARBA" id="ARBA00023163"/>
    </source>
</evidence>
<organism evidence="6 7">
    <name type="scientific">Paraburkholderia steynii</name>
    <dbReference type="NCBI Taxonomy" id="1245441"/>
    <lineage>
        <taxon>Bacteria</taxon>
        <taxon>Pseudomonadati</taxon>
        <taxon>Pseudomonadota</taxon>
        <taxon>Betaproteobacteria</taxon>
        <taxon>Burkholderiales</taxon>
        <taxon>Burkholderiaceae</taxon>
        <taxon>Paraburkholderia</taxon>
    </lineage>
</organism>
<dbReference type="InterPro" id="IPR009057">
    <property type="entry name" value="Homeodomain-like_sf"/>
</dbReference>
<gene>
    <name evidence="6" type="ORF">BZM27_36245</name>
</gene>
<evidence type="ECO:0000256" key="1">
    <source>
        <dbReference type="ARBA" id="ARBA00023015"/>
    </source>
</evidence>
<dbReference type="PANTHER" id="PTHR30055:SF234">
    <property type="entry name" value="HTH-TYPE TRANSCRIPTIONAL REGULATOR BETI"/>
    <property type="match status" value="1"/>
</dbReference>
<evidence type="ECO:0000259" key="5">
    <source>
        <dbReference type="PROSITE" id="PS50977"/>
    </source>
</evidence>
<dbReference type="Gene3D" id="1.10.357.10">
    <property type="entry name" value="Tetracycline Repressor, domain 2"/>
    <property type="match status" value="1"/>
</dbReference>
<dbReference type="GO" id="GO:0003700">
    <property type="term" value="F:DNA-binding transcription factor activity"/>
    <property type="evidence" value="ECO:0007669"/>
    <property type="project" value="TreeGrafter"/>
</dbReference>
<protein>
    <recommendedName>
        <fullName evidence="5">HTH tetR-type domain-containing protein</fullName>
    </recommendedName>
</protein>
<keyword evidence="3" id="KW-0804">Transcription</keyword>
<reference evidence="6 7" key="1">
    <citation type="submission" date="2017-02" db="EMBL/GenBank/DDBJ databases">
        <title>Paraburkholderia sophoroidis sp. nov. and Paraburkholderia steynii sp. nov. rhizobial symbionts of the fynbos legume Hypocalyptus sophoroides.</title>
        <authorList>
            <person name="Steenkamp E.T."/>
            <person name="Beukes C.W."/>
            <person name="Van Zyl E."/>
            <person name="Avontuur J."/>
            <person name="Chan W.Y."/>
            <person name="Hassen A."/>
            <person name="Palmer M."/>
            <person name="Mthombeni L."/>
            <person name="Phalane F."/>
            <person name="Sereme K."/>
            <person name="Venter S.N."/>
        </authorList>
    </citation>
    <scope>NUCLEOTIDE SEQUENCE [LARGE SCALE GENOMIC DNA]</scope>
    <source>
        <strain evidence="6 7">HC1.1ba</strain>
    </source>
</reference>
<keyword evidence="2 4" id="KW-0238">DNA-binding</keyword>
<dbReference type="AlphaFoldDB" id="A0A4R0X938"/>
<feature type="domain" description="HTH tetR-type" evidence="5">
    <location>
        <begin position="10"/>
        <end position="70"/>
    </location>
</feature>
<dbReference type="SUPFAM" id="SSF46689">
    <property type="entry name" value="Homeodomain-like"/>
    <property type="match status" value="1"/>
</dbReference>
<evidence type="ECO:0000313" key="6">
    <source>
        <dbReference type="EMBL" id="TCG05095.1"/>
    </source>
</evidence>
<comment type="caution">
    <text evidence="6">The sequence shown here is derived from an EMBL/GenBank/DDBJ whole genome shotgun (WGS) entry which is preliminary data.</text>
</comment>